<feature type="domain" description="Transposase IS204/IS1001/IS1096/IS1165 DDE" evidence="1">
    <location>
        <begin position="2"/>
        <end position="68"/>
    </location>
</feature>
<dbReference type="EMBL" id="GG693853">
    <property type="protein sequence ID" value="EES53827.1"/>
    <property type="molecule type" value="Genomic_DNA"/>
</dbReference>
<proteinExistence type="predicted"/>
<evidence type="ECO:0000313" key="3">
    <source>
        <dbReference type="Proteomes" id="UP000009374"/>
    </source>
</evidence>
<protein>
    <recommendedName>
        <fullName evidence="1">Transposase IS204/IS1001/IS1096/IS1165 DDE domain-containing protein</fullName>
    </recommendedName>
</protein>
<dbReference type="Proteomes" id="UP000009374">
    <property type="component" value="Unassembled WGS sequence"/>
</dbReference>
<keyword evidence="3" id="KW-1185">Reference proteome</keyword>
<sequence length="91" mass="10797">MKFFRKWGGALKWSRLAPLKKFTAMVEEHLDGILSYCDRKVPLGDVESTNQNAKNVIRRAYGYRDKDFKKLKIIEACTPWMNEFQPWSHYP</sequence>
<dbReference type="AlphaFoldDB" id="C6HU94"/>
<organism evidence="2 3">
    <name type="scientific">Leptospirillum ferrodiazotrophum</name>
    <dbReference type="NCBI Taxonomy" id="412449"/>
    <lineage>
        <taxon>Bacteria</taxon>
        <taxon>Pseudomonadati</taxon>
        <taxon>Nitrospirota</taxon>
        <taxon>Nitrospiria</taxon>
        <taxon>Nitrospirales</taxon>
        <taxon>Nitrospiraceae</taxon>
        <taxon>Leptospirillum</taxon>
    </lineage>
</organism>
<dbReference type="Pfam" id="PF01610">
    <property type="entry name" value="DDE_Tnp_ISL3"/>
    <property type="match status" value="1"/>
</dbReference>
<dbReference type="InterPro" id="IPR002560">
    <property type="entry name" value="Transposase_DDE"/>
</dbReference>
<gene>
    <name evidence="2" type="ORF">UBAL3_48660042</name>
</gene>
<reference evidence="2 3" key="1">
    <citation type="journal article" date="2009" name="Appl. Environ. Microbiol.">
        <title>Community genomic and proteomic analyses of chemoautotrophic iron-oxidizing "Leptospirillum rubarum" (Group II) and "Leptospirillum ferrodiazotrophum" (Group III) bacteria in acid mine drainage biofilms.</title>
        <authorList>
            <person name="Goltsman D.S."/>
            <person name="Denef V.J."/>
            <person name="Singer S.W."/>
            <person name="VerBerkmoes N.C."/>
            <person name="Lefsrud M."/>
            <person name="Mueller R.S."/>
            <person name="Dick G.J."/>
            <person name="Sun C.L."/>
            <person name="Wheeler K.E."/>
            <person name="Zemla A."/>
            <person name="Baker B.J."/>
            <person name="Hauser L."/>
            <person name="Land M."/>
            <person name="Shah M.B."/>
            <person name="Thelen M.P."/>
            <person name="Hettich R.L."/>
            <person name="Banfield J.F."/>
        </authorList>
    </citation>
    <scope>NUCLEOTIDE SEQUENCE [LARGE SCALE GENOMIC DNA]</scope>
</reference>
<evidence type="ECO:0000313" key="2">
    <source>
        <dbReference type="EMBL" id="EES53827.1"/>
    </source>
</evidence>
<accession>C6HU94</accession>
<evidence type="ECO:0000259" key="1">
    <source>
        <dbReference type="Pfam" id="PF01610"/>
    </source>
</evidence>
<name>C6HU94_9BACT</name>